<dbReference type="SUPFAM" id="SSF47384">
    <property type="entry name" value="Homodimeric domain of signal transducing histidine kinase"/>
    <property type="match status" value="1"/>
</dbReference>
<dbReference type="InterPro" id="IPR005467">
    <property type="entry name" value="His_kinase_dom"/>
</dbReference>
<dbReference type="SMART" id="SM00065">
    <property type="entry name" value="GAF"/>
    <property type="match status" value="1"/>
</dbReference>
<evidence type="ECO:0000256" key="6">
    <source>
        <dbReference type="ARBA" id="ARBA00022777"/>
    </source>
</evidence>
<keyword evidence="5" id="KW-0547">Nucleotide-binding</keyword>
<dbReference type="GO" id="GO:0005524">
    <property type="term" value="F:ATP binding"/>
    <property type="evidence" value="ECO:0007669"/>
    <property type="project" value="UniProtKB-KW"/>
</dbReference>
<evidence type="ECO:0000256" key="7">
    <source>
        <dbReference type="ARBA" id="ARBA00022840"/>
    </source>
</evidence>
<gene>
    <name evidence="10" type="ORF">N7Z68_10525</name>
</gene>
<dbReference type="Gene3D" id="3.30.450.20">
    <property type="entry name" value="PAS domain"/>
    <property type="match status" value="1"/>
</dbReference>
<keyword evidence="7 10" id="KW-0067">ATP-binding</keyword>
<dbReference type="InterPro" id="IPR035965">
    <property type="entry name" value="PAS-like_dom_sf"/>
</dbReference>
<evidence type="ECO:0000259" key="9">
    <source>
        <dbReference type="PROSITE" id="PS50109"/>
    </source>
</evidence>
<dbReference type="InterPro" id="IPR003018">
    <property type="entry name" value="GAF"/>
</dbReference>
<dbReference type="RefSeq" id="WP_275118439.1">
    <property type="nucleotide sequence ID" value="NZ_JAOTPO010000006.1"/>
</dbReference>
<keyword evidence="4" id="KW-0808">Transferase</keyword>
<dbReference type="InterPro" id="IPR000014">
    <property type="entry name" value="PAS"/>
</dbReference>
<comment type="caution">
    <text evidence="10">The sequence shown here is derived from an EMBL/GenBank/DDBJ whole genome shotgun (WGS) entry which is preliminary data.</text>
</comment>
<evidence type="ECO:0000313" key="10">
    <source>
        <dbReference type="EMBL" id="MDE5413820.1"/>
    </source>
</evidence>
<dbReference type="Pfam" id="PF08448">
    <property type="entry name" value="PAS_4"/>
    <property type="match status" value="1"/>
</dbReference>
<keyword evidence="6" id="KW-0418">Kinase</keyword>
<keyword evidence="8" id="KW-0902">Two-component regulatory system</keyword>
<evidence type="ECO:0000256" key="2">
    <source>
        <dbReference type="ARBA" id="ARBA00012438"/>
    </source>
</evidence>
<dbReference type="InterPro" id="IPR036097">
    <property type="entry name" value="HisK_dim/P_sf"/>
</dbReference>
<dbReference type="EC" id="2.7.13.3" evidence="2"/>
<keyword evidence="11" id="KW-1185">Reference proteome</keyword>
<dbReference type="SUPFAM" id="SSF55781">
    <property type="entry name" value="GAF domain-like"/>
    <property type="match status" value="1"/>
</dbReference>
<accession>A0ABT5VEY4</accession>
<evidence type="ECO:0000313" key="11">
    <source>
        <dbReference type="Proteomes" id="UP001148125"/>
    </source>
</evidence>
<dbReference type="Pfam" id="PF00512">
    <property type="entry name" value="HisKA"/>
    <property type="match status" value="1"/>
</dbReference>
<comment type="catalytic activity">
    <reaction evidence="1">
        <text>ATP + protein L-histidine = ADP + protein N-phospho-L-histidine.</text>
        <dbReference type="EC" id="2.7.13.3"/>
    </reaction>
</comment>
<dbReference type="SUPFAM" id="SSF55874">
    <property type="entry name" value="ATPase domain of HSP90 chaperone/DNA topoisomerase II/histidine kinase"/>
    <property type="match status" value="1"/>
</dbReference>
<dbReference type="PRINTS" id="PR00344">
    <property type="entry name" value="BCTRLSENSOR"/>
</dbReference>
<dbReference type="PANTHER" id="PTHR43065">
    <property type="entry name" value="SENSOR HISTIDINE KINASE"/>
    <property type="match status" value="1"/>
</dbReference>
<keyword evidence="3" id="KW-0597">Phosphoprotein</keyword>
<dbReference type="PANTHER" id="PTHR43065:SF46">
    <property type="entry name" value="C4-DICARBOXYLATE TRANSPORT SENSOR PROTEIN DCTB"/>
    <property type="match status" value="1"/>
</dbReference>
<dbReference type="SUPFAM" id="SSF55785">
    <property type="entry name" value="PYP-like sensor domain (PAS domain)"/>
    <property type="match status" value="1"/>
</dbReference>
<dbReference type="InterPro" id="IPR029016">
    <property type="entry name" value="GAF-like_dom_sf"/>
</dbReference>
<dbReference type="Proteomes" id="UP001148125">
    <property type="component" value="Unassembled WGS sequence"/>
</dbReference>
<dbReference type="Pfam" id="PF02518">
    <property type="entry name" value="HATPase_c"/>
    <property type="match status" value="1"/>
</dbReference>
<evidence type="ECO:0000256" key="1">
    <source>
        <dbReference type="ARBA" id="ARBA00000085"/>
    </source>
</evidence>
<reference evidence="10" key="1">
    <citation type="submission" date="2024-05" db="EMBL/GenBank/DDBJ databases">
        <title>Alkalihalobacillus sp. strain MEB203 novel alkaliphilic bacterium from Lonar Lake, India.</title>
        <authorList>
            <person name="Joshi A."/>
            <person name="Thite S."/>
            <person name="Mengade P."/>
        </authorList>
    </citation>
    <scope>NUCLEOTIDE SEQUENCE</scope>
    <source>
        <strain evidence="10">MEB 203</strain>
    </source>
</reference>
<dbReference type="InterPro" id="IPR036890">
    <property type="entry name" value="HATPase_C_sf"/>
</dbReference>
<evidence type="ECO:0000256" key="3">
    <source>
        <dbReference type="ARBA" id="ARBA00022553"/>
    </source>
</evidence>
<feature type="domain" description="Histidine kinase" evidence="9">
    <location>
        <begin position="338"/>
        <end position="555"/>
    </location>
</feature>
<evidence type="ECO:0000256" key="5">
    <source>
        <dbReference type="ARBA" id="ARBA00022741"/>
    </source>
</evidence>
<dbReference type="InterPro" id="IPR004358">
    <property type="entry name" value="Sig_transdc_His_kin-like_C"/>
</dbReference>
<organism evidence="10 11">
    <name type="scientific">Alkalihalobacterium chitinilyticum</name>
    <dbReference type="NCBI Taxonomy" id="2980103"/>
    <lineage>
        <taxon>Bacteria</taxon>
        <taxon>Bacillati</taxon>
        <taxon>Bacillota</taxon>
        <taxon>Bacilli</taxon>
        <taxon>Bacillales</taxon>
        <taxon>Bacillaceae</taxon>
        <taxon>Alkalihalobacterium</taxon>
    </lineage>
</organism>
<dbReference type="Gene3D" id="3.30.565.10">
    <property type="entry name" value="Histidine kinase-like ATPase, C-terminal domain"/>
    <property type="match status" value="1"/>
</dbReference>
<sequence>MPINEKQMMIERLTGVKSSKRNYYTELKKMVEQLEKKNMKLEIINEVTKSFTIDMTMDELLKNIMEKLEKLYTFDRISLTIYEGQQLILTNVYPQDSFFLKVGEVLPNKNSLYYQVIHEKKVLMNDVNGTYGQLSDVEKNTMKLLGIETVVCLPLFRKKQVIGVLSLGSKTRIDYPNDDFSFLEQLADQMAVCMENSSLYNAVLNGKKEWEETFRAVQDLILFVGLDYRIIRFNDSVKAFFQLEDDHLYGRKTYEVIHYQDPIDCPVSESYRTQKTAFRQSRLDHNRICDIYTYPVFNENQEMYGVIIYLKDVTKKLYTEAQLMHSGKLAAIGEMAAGVAHELNSPLTAVIGNSQLLLRDFDEQDPAYNLLKDIHNCGVRSKNIIRNLLTFSRQDEYEFEPCQIKKAVEEVLSLIRYQVERQCVSLRVDLDPSLPMIEGNLQQLEQIVINFILNARDALEETEQLEKEIVIQTGMKQIKNETFVYLSVQDNGVGISEEEINEIFRPFYTTKDALNGTGLGLSVSLGIAKEHGGGIEVNSEKGKGSTFILLVPLKKEGH</sequence>
<dbReference type="InterPro" id="IPR003594">
    <property type="entry name" value="HATPase_dom"/>
</dbReference>
<protein>
    <recommendedName>
        <fullName evidence="2">histidine kinase</fullName>
        <ecNumber evidence="2">2.7.13.3</ecNumber>
    </recommendedName>
</protein>
<dbReference type="SMART" id="SM00388">
    <property type="entry name" value="HisKA"/>
    <property type="match status" value="1"/>
</dbReference>
<dbReference type="Gene3D" id="1.10.287.130">
    <property type="match status" value="1"/>
</dbReference>
<dbReference type="PROSITE" id="PS50109">
    <property type="entry name" value="HIS_KIN"/>
    <property type="match status" value="1"/>
</dbReference>
<evidence type="ECO:0000256" key="8">
    <source>
        <dbReference type="ARBA" id="ARBA00023012"/>
    </source>
</evidence>
<dbReference type="CDD" id="cd00082">
    <property type="entry name" value="HisKA"/>
    <property type="match status" value="1"/>
</dbReference>
<dbReference type="EMBL" id="JAOTPO010000006">
    <property type="protein sequence ID" value="MDE5413820.1"/>
    <property type="molecule type" value="Genomic_DNA"/>
</dbReference>
<name>A0ABT5VEY4_9BACI</name>
<dbReference type="Gene3D" id="3.30.450.40">
    <property type="match status" value="1"/>
</dbReference>
<evidence type="ECO:0000256" key="4">
    <source>
        <dbReference type="ARBA" id="ARBA00022679"/>
    </source>
</evidence>
<dbReference type="InterPro" id="IPR003661">
    <property type="entry name" value="HisK_dim/P_dom"/>
</dbReference>
<proteinExistence type="predicted"/>
<dbReference type="CDD" id="cd00130">
    <property type="entry name" value="PAS"/>
    <property type="match status" value="1"/>
</dbReference>
<dbReference type="Pfam" id="PF13185">
    <property type="entry name" value="GAF_2"/>
    <property type="match status" value="1"/>
</dbReference>
<dbReference type="SMART" id="SM00387">
    <property type="entry name" value="HATPase_c"/>
    <property type="match status" value="1"/>
</dbReference>
<dbReference type="InterPro" id="IPR013656">
    <property type="entry name" value="PAS_4"/>
</dbReference>